<evidence type="ECO:0000256" key="4">
    <source>
        <dbReference type="ARBA" id="ARBA00023163"/>
    </source>
</evidence>
<dbReference type="Proteomes" id="UP001500051">
    <property type="component" value="Unassembled WGS sequence"/>
</dbReference>
<dbReference type="EMBL" id="BAAAYX010000020">
    <property type="protein sequence ID" value="GAA3715205.1"/>
    <property type="molecule type" value="Genomic_DNA"/>
</dbReference>
<evidence type="ECO:0000313" key="9">
    <source>
        <dbReference type="Proteomes" id="UP001500051"/>
    </source>
</evidence>
<dbReference type="InterPro" id="IPR013324">
    <property type="entry name" value="RNA_pol_sigma_r3/r4-like"/>
</dbReference>
<name>A0ABP7EC89_9ACTN</name>
<keyword evidence="3" id="KW-0731">Sigma factor</keyword>
<keyword evidence="2" id="KW-0805">Transcription regulation</keyword>
<evidence type="ECO:0000313" key="8">
    <source>
        <dbReference type="EMBL" id="GAA3715205.1"/>
    </source>
</evidence>
<evidence type="ECO:0000256" key="5">
    <source>
        <dbReference type="SAM" id="MobiDB-lite"/>
    </source>
</evidence>
<protein>
    <submittedName>
        <fullName evidence="8">RNA polymerase sigma factor</fullName>
    </submittedName>
</protein>
<feature type="region of interest" description="Disordered" evidence="5">
    <location>
        <begin position="1"/>
        <end position="24"/>
    </location>
</feature>
<proteinExistence type="inferred from homology"/>
<dbReference type="InterPro" id="IPR013249">
    <property type="entry name" value="RNA_pol_sigma70_r4_t2"/>
</dbReference>
<keyword evidence="4" id="KW-0804">Transcription</keyword>
<evidence type="ECO:0000259" key="7">
    <source>
        <dbReference type="Pfam" id="PF08281"/>
    </source>
</evidence>
<reference evidence="9" key="1">
    <citation type="journal article" date="2019" name="Int. J. Syst. Evol. Microbiol.">
        <title>The Global Catalogue of Microorganisms (GCM) 10K type strain sequencing project: providing services to taxonomists for standard genome sequencing and annotation.</title>
        <authorList>
            <consortium name="The Broad Institute Genomics Platform"/>
            <consortium name="The Broad Institute Genome Sequencing Center for Infectious Disease"/>
            <person name="Wu L."/>
            <person name="Ma J."/>
        </authorList>
    </citation>
    <scope>NUCLEOTIDE SEQUENCE [LARGE SCALE GENOMIC DNA]</scope>
    <source>
        <strain evidence="9">JCM 16548</strain>
    </source>
</reference>
<feature type="domain" description="RNA polymerase sigma factor 70 region 4 type 2" evidence="7">
    <location>
        <begin position="157"/>
        <end position="208"/>
    </location>
</feature>
<dbReference type="CDD" id="cd06171">
    <property type="entry name" value="Sigma70_r4"/>
    <property type="match status" value="1"/>
</dbReference>
<evidence type="ECO:0000256" key="3">
    <source>
        <dbReference type="ARBA" id="ARBA00023082"/>
    </source>
</evidence>
<feature type="domain" description="RNA polymerase sigma-70 region 2" evidence="6">
    <location>
        <begin position="52"/>
        <end position="119"/>
    </location>
</feature>
<evidence type="ECO:0000259" key="6">
    <source>
        <dbReference type="Pfam" id="PF04542"/>
    </source>
</evidence>
<dbReference type="Pfam" id="PF08281">
    <property type="entry name" value="Sigma70_r4_2"/>
    <property type="match status" value="1"/>
</dbReference>
<organism evidence="8 9">
    <name type="scientific">Microlunatus aurantiacus</name>
    <dbReference type="NCBI Taxonomy" id="446786"/>
    <lineage>
        <taxon>Bacteria</taxon>
        <taxon>Bacillati</taxon>
        <taxon>Actinomycetota</taxon>
        <taxon>Actinomycetes</taxon>
        <taxon>Propionibacteriales</taxon>
        <taxon>Propionibacteriaceae</taxon>
        <taxon>Microlunatus</taxon>
    </lineage>
</organism>
<dbReference type="InterPro" id="IPR014284">
    <property type="entry name" value="RNA_pol_sigma-70_dom"/>
</dbReference>
<accession>A0ABP7EC89</accession>
<dbReference type="InterPro" id="IPR013325">
    <property type="entry name" value="RNA_pol_sigma_r2"/>
</dbReference>
<dbReference type="PANTHER" id="PTHR43133:SF25">
    <property type="entry name" value="RNA POLYMERASE SIGMA FACTOR RFAY-RELATED"/>
    <property type="match status" value="1"/>
</dbReference>
<dbReference type="InterPro" id="IPR039425">
    <property type="entry name" value="RNA_pol_sigma-70-like"/>
</dbReference>
<dbReference type="NCBIfam" id="TIGR02937">
    <property type="entry name" value="sigma70-ECF"/>
    <property type="match status" value="1"/>
</dbReference>
<dbReference type="InterPro" id="IPR007627">
    <property type="entry name" value="RNA_pol_sigma70_r2"/>
</dbReference>
<comment type="similarity">
    <text evidence="1">Belongs to the sigma-70 factor family. ECF subfamily.</text>
</comment>
<sequence length="241" mass="26281">MSIARDATPRISGIARTVPPGEPAVSADLPVTHESLTDRLRRGSRAAMSTVFTEHVDTIYNYCRRRTGSWSAAEDLTSAVFLEVWRCRRRAVELDGSVLPWLYGVATNVCRNHSRSVRRRSSAMARLELVEGSRDDLGDATGDHVAGQLDSDRRVRAMIDRLSSLAAADRDVFLLVCWEGLSYPQTAQALGIPVGTVKSRLSRVRRELRLADPDGADGGLSGPPCDLAVSPDSSRRGGDHV</sequence>
<dbReference type="PANTHER" id="PTHR43133">
    <property type="entry name" value="RNA POLYMERASE ECF-TYPE SIGMA FACTO"/>
    <property type="match status" value="1"/>
</dbReference>
<dbReference type="Gene3D" id="1.10.1740.10">
    <property type="match status" value="1"/>
</dbReference>
<dbReference type="SUPFAM" id="SSF88946">
    <property type="entry name" value="Sigma2 domain of RNA polymerase sigma factors"/>
    <property type="match status" value="1"/>
</dbReference>
<dbReference type="Gene3D" id="1.10.10.10">
    <property type="entry name" value="Winged helix-like DNA-binding domain superfamily/Winged helix DNA-binding domain"/>
    <property type="match status" value="1"/>
</dbReference>
<dbReference type="RefSeq" id="WP_344814055.1">
    <property type="nucleotide sequence ID" value="NZ_BAAAYX010000020.1"/>
</dbReference>
<evidence type="ECO:0000256" key="1">
    <source>
        <dbReference type="ARBA" id="ARBA00010641"/>
    </source>
</evidence>
<dbReference type="Pfam" id="PF04542">
    <property type="entry name" value="Sigma70_r2"/>
    <property type="match status" value="1"/>
</dbReference>
<comment type="caution">
    <text evidence="8">The sequence shown here is derived from an EMBL/GenBank/DDBJ whole genome shotgun (WGS) entry which is preliminary data.</text>
</comment>
<dbReference type="SUPFAM" id="SSF88659">
    <property type="entry name" value="Sigma3 and sigma4 domains of RNA polymerase sigma factors"/>
    <property type="match status" value="1"/>
</dbReference>
<gene>
    <name evidence="8" type="ORF">GCM10022204_38230</name>
</gene>
<keyword evidence="9" id="KW-1185">Reference proteome</keyword>
<evidence type="ECO:0000256" key="2">
    <source>
        <dbReference type="ARBA" id="ARBA00023015"/>
    </source>
</evidence>
<feature type="region of interest" description="Disordered" evidence="5">
    <location>
        <begin position="212"/>
        <end position="241"/>
    </location>
</feature>
<dbReference type="InterPro" id="IPR036388">
    <property type="entry name" value="WH-like_DNA-bd_sf"/>
</dbReference>